<dbReference type="AlphaFoldDB" id="A0A1U7DG30"/>
<proteinExistence type="predicted"/>
<dbReference type="OrthoDB" id="177518at2"/>
<dbReference type="SUPFAM" id="SSF55811">
    <property type="entry name" value="Nudix"/>
    <property type="match status" value="1"/>
</dbReference>
<dbReference type="GO" id="GO:0016787">
    <property type="term" value="F:hydrolase activity"/>
    <property type="evidence" value="ECO:0007669"/>
    <property type="project" value="UniProtKB-KW"/>
</dbReference>
<dbReference type="InterPro" id="IPR020084">
    <property type="entry name" value="NUDIX_hydrolase_CS"/>
</dbReference>
<accession>A0A1U7DG30</accession>
<dbReference type="CDD" id="cd03424">
    <property type="entry name" value="NUDIX_ADPRase_Nudt5_UGPPase_Nudt14"/>
    <property type="match status" value="1"/>
</dbReference>
<evidence type="ECO:0000256" key="2">
    <source>
        <dbReference type="ARBA" id="ARBA00022801"/>
    </source>
</evidence>
<dbReference type="Proteomes" id="UP000187266">
    <property type="component" value="Chromosome"/>
</dbReference>
<keyword evidence="2" id="KW-0378">Hydrolase</keyword>
<keyword evidence="4" id="KW-1185">Reference proteome</keyword>
<dbReference type="PROSITE" id="PS00893">
    <property type="entry name" value="NUDIX_BOX"/>
    <property type="match status" value="1"/>
</dbReference>
<organism evidence="3 4">
    <name type="scientific">Brevirhabdus pacifica</name>
    <dbReference type="NCBI Taxonomy" id="1267768"/>
    <lineage>
        <taxon>Bacteria</taxon>
        <taxon>Pseudomonadati</taxon>
        <taxon>Pseudomonadota</taxon>
        <taxon>Alphaproteobacteria</taxon>
        <taxon>Rhodobacterales</taxon>
        <taxon>Paracoccaceae</taxon>
        <taxon>Brevirhabdus</taxon>
    </lineage>
</organism>
<sequence length="165" mass="17823">MIEYENPWFRVIREGRQHWVEEPDARNGAAVIAMRGDRLILLEMHRPAQGGARTLEIPRGYGAEGETARQAARRELCEETGYDAPLASFQPLGFVRPNTAMLSSRVAVFAVTLAPDARPGPRDAEAGAVTDHATADLDALIRAGGIEDGFTLSALCLARAGGVLR</sequence>
<protein>
    <submittedName>
        <fullName evidence="3">Uncharacterized protein</fullName>
    </submittedName>
</protein>
<name>A0A1U7DG30_9RHOB</name>
<evidence type="ECO:0000313" key="4">
    <source>
        <dbReference type="Proteomes" id="UP000187266"/>
    </source>
</evidence>
<dbReference type="PROSITE" id="PS51462">
    <property type="entry name" value="NUDIX"/>
    <property type="match status" value="1"/>
</dbReference>
<dbReference type="Gene3D" id="3.90.79.10">
    <property type="entry name" value="Nucleoside Triphosphate Pyrophosphohydrolase"/>
    <property type="match status" value="1"/>
</dbReference>
<gene>
    <name evidence="3" type="ORF">BV394_03640</name>
</gene>
<dbReference type="STRING" id="1267768.BV394_03640"/>
<accession>A0A2M9DFF3</accession>
<evidence type="ECO:0000313" key="3">
    <source>
        <dbReference type="EMBL" id="APX88932.1"/>
    </source>
</evidence>
<dbReference type="InterPro" id="IPR000086">
    <property type="entry name" value="NUDIX_hydrolase_dom"/>
</dbReference>
<dbReference type="InterPro" id="IPR015797">
    <property type="entry name" value="NUDIX_hydrolase-like_dom_sf"/>
</dbReference>
<dbReference type="RefSeq" id="WP_076978955.1">
    <property type="nucleotide sequence ID" value="NZ_CP019124.1"/>
</dbReference>
<dbReference type="Pfam" id="PF00293">
    <property type="entry name" value="NUDIX"/>
    <property type="match status" value="1"/>
</dbReference>
<reference evidence="3 4" key="1">
    <citation type="submission" date="2017-01" db="EMBL/GenBank/DDBJ databases">
        <title>Genomic analysis of Xuhuaishuia manganoxidans DY6-4.</title>
        <authorList>
            <person name="Wang X."/>
        </authorList>
    </citation>
    <scope>NUCLEOTIDE SEQUENCE [LARGE SCALE GENOMIC DNA]</scope>
    <source>
        <strain evidence="3 4">DY6-4</strain>
    </source>
</reference>
<comment type="cofactor">
    <cofactor evidence="1">
        <name>Mg(2+)</name>
        <dbReference type="ChEBI" id="CHEBI:18420"/>
    </cofactor>
</comment>
<evidence type="ECO:0000256" key="1">
    <source>
        <dbReference type="ARBA" id="ARBA00001946"/>
    </source>
</evidence>
<dbReference type="EMBL" id="CP019124">
    <property type="protein sequence ID" value="APX88932.1"/>
    <property type="molecule type" value="Genomic_DNA"/>
</dbReference>